<dbReference type="PANTHER" id="PTHR46743">
    <property type="entry name" value="TEICHOIC ACIDS EXPORT ATP-BINDING PROTEIN TAGH"/>
    <property type="match status" value="1"/>
</dbReference>
<proteinExistence type="inferred from homology"/>
<accession>A0A3E1F2A8</accession>
<name>A0A3E1F2A8_9FLAO</name>
<dbReference type="SUPFAM" id="SSF52540">
    <property type="entry name" value="P-loop containing nucleoside triphosphate hydrolases"/>
    <property type="match status" value="1"/>
</dbReference>
<dbReference type="GO" id="GO:0016020">
    <property type="term" value="C:membrane"/>
    <property type="evidence" value="ECO:0007669"/>
    <property type="project" value="InterPro"/>
</dbReference>
<dbReference type="InterPro" id="IPR003593">
    <property type="entry name" value="AAA+_ATPase"/>
</dbReference>
<dbReference type="Proteomes" id="UP000257127">
    <property type="component" value="Unassembled WGS sequence"/>
</dbReference>
<dbReference type="InterPro" id="IPR003439">
    <property type="entry name" value="ABC_transporter-like_ATP-bd"/>
</dbReference>
<dbReference type="GO" id="GO:0016887">
    <property type="term" value="F:ATP hydrolysis activity"/>
    <property type="evidence" value="ECO:0007669"/>
    <property type="project" value="InterPro"/>
</dbReference>
<keyword evidence="7" id="KW-1185">Reference proteome</keyword>
<dbReference type="PROSITE" id="PS00211">
    <property type="entry name" value="ABC_TRANSPORTER_1"/>
    <property type="match status" value="1"/>
</dbReference>
<dbReference type="AlphaFoldDB" id="A0A3E1F2A8"/>
<keyword evidence="3" id="KW-0547">Nucleotide-binding</keyword>
<organism evidence="6 7">
    <name type="scientific">Brumimicrobium aurantiacum</name>
    <dbReference type="NCBI Taxonomy" id="1737063"/>
    <lineage>
        <taxon>Bacteria</taxon>
        <taxon>Pseudomonadati</taxon>
        <taxon>Bacteroidota</taxon>
        <taxon>Flavobacteriia</taxon>
        <taxon>Flavobacteriales</taxon>
        <taxon>Crocinitomicaceae</taxon>
        <taxon>Brumimicrobium</taxon>
    </lineage>
</organism>
<dbReference type="EMBL" id="QURB01000001">
    <property type="protein sequence ID" value="RFC55951.1"/>
    <property type="molecule type" value="Genomic_DNA"/>
</dbReference>
<evidence type="ECO:0000259" key="5">
    <source>
        <dbReference type="PROSITE" id="PS50893"/>
    </source>
</evidence>
<dbReference type="RefSeq" id="WP_116879786.1">
    <property type="nucleotide sequence ID" value="NZ_QURB01000001.1"/>
</dbReference>
<evidence type="ECO:0000256" key="1">
    <source>
        <dbReference type="ARBA" id="ARBA00005417"/>
    </source>
</evidence>
<dbReference type="InterPro" id="IPR015860">
    <property type="entry name" value="ABC_transpr_TagH-like"/>
</dbReference>
<dbReference type="Gene3D" id="3.40.50.300">
    <property type="entry name" value="P-loop containing nucleotide triphosphate hydrolases"/>
    <property type="match status" value="1"/>
</dbReference>
<evidence type="ECO:0000256" key="2">
    <source>
        <dbReference type="ARBA" id="ARBA00022448"/>
    </source>
</evidence>
<dbReference type="PANTHER" id="PTHR46743:SF2">
    <property type="entry name" value="TEICHOIC ACIDS EXPORT ATP-BINDING PROTEIN TAGH"/>
    <property type="match status" value="1"/>
</dbReference>
<dbReference type="SMART" id="SM00382">
    <property type="entry name" value="AAA"/>
    <property type="match status" value="1"/>
</dbReference>
<dbReference type="PROSITE" id="PS50893">
    <property type="entry name" value="ABC_TRANSPORTER_2"/>
    <property type="match status" value="1"/>
</dbReference>
<keyword evidence="4 6" id="KW-0067">ATP-binding</keyword>
<sequence>MNKEISLQLSNVNKTFRTSSKSFSTLRDRLINFYKKNDVKTIKALKDINLEIYSGETIGVIGRNGSGKSTLTKIMSGTFIPDRGGQVTKNGTSLLLNLGVGFSHELSARENIYVNGSTLGLRISEIDELFDEILEFSELEDFKDTKIKYFSSGMIQRLSFSIAIFAKADIIFLDEVFAVGDDKFRKKATEALKQNWLRNRTSIIVSHSIGTIKEHCDRTVLLHKGELKFFGDTEKAIALYQELE</sequence>
<dbReference type="InterPro" id="IPR017871">
    <property type="entry name" value="ABC_transporter-like_CS"/>
</dbReference>
<dbReference type="CDD" id="cd03220">
    <property type="entry name" value="ABC_KpsT_Wzt"/>
    <property type="match status" value="1"/>
</dbReference>
<protein>
    <submittedName>
        <fullName evidence="6">ABC transporter ATP-binding protein</fullName>
    </submittedName>
</protein>
<reference evidence="6 7" key="1">
    <citation type="submission" date="2018-08" db="EMBL/GenBank/DDBJ databases">
        <title>The draft genome squence of Brumimicrobium sp. N62.</title>
        <authorList>
            <person name="Du Z.-J."/>
            <person name="Luo H.-R."/>
        </authorList>
    </citation>
    <scope>NUCLEOTIDE SEQUENCE [LARGE SCALE GENOMIC DNA]</scope>
    <source>
        <strain evidence="6 7">N62</strain>
    </source>
</reference>
<dbReference type="GO" id="GO:0005524">
    <property type="term" value="F:ATP binding"/>
    <property type="evidence" value="ECO:0007669"/>
    <property type="project" value="UniProtKB-KW"/>
</dbReference>
<dbReference type="InterPro" id="IPR027417">
    <property type="entry name" value="P-loop_NTPase"/>
</dbReference>
<dbReference type="GO" id="GO:0140359">
    <property type="term" value="F:ABC-type transporter activity"/>
    <property type="evidence" value="ECO:0007669"/>
    <property type="project" value="InterPro"/>
</dbReference>
<comment type="caution">
    <text evidence="6">The sequence shown here is derived from an EMBL/GenBank/DDBJ whole genome shotgun (WGS) entry which is preliminary data.</text>
</comment>
<dbReference type="InterPro" id="IPR050683">
    <property type="entry name" value="Bact_Polysacc_Export_ATP-bd"/>
</dbReference>
<comment type="similarity">
    <text evidence="1">Belongs to the ABC transporter superfamily.</text>
</comment>
<gene>
    <name evidence="6" type="ORF">DXU93_03165</name>
</gene>
<dbReference type="Pfam" id="PF00005">
    <property type="entry name" value="ABC_tran"/>
    <property type="match status" value="1"/>
</dbReference>
<evidence type="ECO:0000313" key="7">
    <source>
        <dbReference type="Proteomes" id="UP000257127"/>
    </source>
</evidence>
<keyword evidence="2" id="KW-0813">Transport</keyword>
<evidence type="ECO:0000313" key="6">
    <source>
        <dbReference type="EMBL" id="RFC55951.1"/>
    </source>
</evidence>
<evidence type="ECO:0000256" key="3">
    <source>
        <dbReference type="ARBA" id="ARBA00022741"/>
    </source>
</evidence>
<feature type="domain" description="ABC transporter" evidence="5">
    <location>
        <begin position="28"/>
        <end position="243"/>
    </location>
</feature>
<dbReference type="OrthoDB" id="9801987at2"/>
<evidence type="ECO:0000256" key="4">
    <source>
        <dbReference type="ARBA" id="ARBA00022840"/>
    </source>
</evidence>